<organism evidence="4 5">
    <name type="scientific">Gordonia sesuvii</name>
    <dbReference type="NCBI Taxonomy" id="3116777"/>
    <lineage>
        <taxon>Bacteria</taxon>
        <taxon>Bacillati</taxon>
        <taxon>Actinomycetota</taxon>
        <taxon>Actinomycetes</taxon>
        <taxon>Mycobacteriales</taxon>
        <taxon>Gordoniaceae</taxon>
        <taxon>Gordonia</taxon>
    </lineage>
</organism>
<dbReference type="Pfam" id="PF01553">
    <property type="entry name" value="Acyltransferase"/>
    <property type="match status" value="1"/>
</dbReference>
<accession>A0ABU7MJD6</accession>
<comment type="caution">
    <text evidence="4">The sequence shown here is derived from an EMBL/GenBank/DDBJ whole genome shotgun (WGS) entry which is preliminary data.</text>
</comment>
<evidence type="ECO:0000313" key="4">
    <source>
        <dbReference type="EMBL" id="MEE3853232.1"/>
    </source>
</evidence>
<gene>
    <name evidence="4" type="ORF">VZC37_23040</name>
</gene>
<dbReference type="Proteomes" id="UP001347146">
    <property type="component" value="Unassembled WGS sequence"/>
</dbReference>
<dbReference type="InterPro" id="IPR002123">
    <property type="entry name" value="Plipid/glycerol_acylTrfase"/>
</dbReference>
<reference evidence="4 5" key="1">
    <citation type="submission" date="2024-01" db="EMBL/GenBank/DDBJ databases">
        <title>Draft genome sequence of Gordonia sp. LSe1-13.</title>
        <authorList>
            <person name="Suphannarot A."/>
            <person name="Mingma R."/>
        </authorList>
    </citation>
    <scope>NUCLEOTIDE SEQUENCE [LARGE SCALE GENOMIC DNA]</scope>
    <source>
        <strain evidence="4 5">LSe1-13</strain>
    </source>
</reference>
<protein>
    <submittedName>
        <fullName evidence="4">Lysophospholipid acyltransferase family protein</fullName>
    </submittedName>
</protein>
<sequence length="215" mass="23556">MGPVVRWFARPVVSGALPEGPVVLAPNHLAEIDSLVLCAALPRRLTFVAKSEYFARDGAGAWFYGTLCRLTGQIPIRREGVGRADVALATASGILQRGRVWAIYPEGTRSPDGRLWRGRTGVMRVALQGNHPVVPVGIVGTRSINPRGTRGWRRGRVEIRIGEPLKLAKWSESSTDPASWREATNELMAAIQELTGQEYVDRHSSARERARRGAA</sequence>
<dbReference type="CDD" id="cd07989">
    <property type="entry name" value="LPLAT_AGPAT-like"/>
    <property type="match status" value="1"/>
</dbReference>
<proteinExistence type="predicted"/>
<dbReference type="PANTHER" id="PTHR10434">
    <property type="entry name" value="1-ACYL-SN-GLYCEROL-3-PHOSPHATE ACYLTRANSFERASE"/>
    <property type="match status" value="1"/>
</dbReference>
<dbReference type="RefSeq" id="WP_330436392.1">
    <property type="nucleotide sequence ID" value="NZ_JAZDUF010000009.1"/>
</dbReference>
<dbReference type="SUPFAM" id="SSF69593">
    <property type="entry name" value="Glycerol-3-phosphate (1)-acyltransferase"/>
    <property type="match status" value="1"/>
</dbReference>
<evidence type="ECO:0000256" key="1">
    <source>
        <dbReference type="ARBA" id="ARBA00022679"/>
    </source>
</evidence>
<feature type="domain" description="Phospholipid/glycerol acyltransferase" evidence="3">
    <location>
        <begin position="22"/>
        <end position="141"/>
    </location>
</feature>
<name>A0ABU7MJD6_9ACTN</name>
<dbReference type="PANTHER" id="PTHR10434:SF11">
    <property type="entry name" value="1-ACYL-SN-GLYCEROL-3-PHOSPHATE ACYLTRANSFERASE"/>
    <property type="match status" value="1"/>
</dbReference>
<keyword evidence="5" id="KW-1185">Reference proteome</keyword>
<keyword evidence="1" id="KW-0808">Transferase</keyword>
<dbReference type="SMART" id="SM00563">
    <property type="entry name" value="PlsC"/>
    <property type="match status" value="1"/>
</dbReference>
<dbReference type="EMBL" id="JAZDUF010000009">
    <property type="protein sequence ID" value="MEE3853232.1"/>
    <property type="molecule type" value="Genomic_DNA"/>
</dbReference>
<keyword evidence="2 4" id="KW-0012">Acyltransferase</keyword>
<evidence type="ECO:0000256" key="2">
    <source>
        <dbReference type="ARBA" id="ARBA00023315"/>
    </source>
</evidence>
<evidence type="ECO:0000313" key="5">
    <source>
        <dbReference type="Proteomes" id="UP001347146"/>
    </source>
</evidence>
<dbReference type="GO" id="GO:0016746">
    <property type="term" value="F:acyltransferase activity"/>
    <property type="evidence" value="ECO:0007669"/>
    <property type="project" value="UniProtKB-KW"/>
</dbReference>
<evidence type="ECO:0000259" key="3">
    <source>
        <dbReference type="SMART" id="SM00563"/>
    </source>
</evidence>